<dbReference type="EC" id="3.1.21.5" evidence="3"/>
<dbReference type="GO" id="GO:0015668">
    <property type="term" value="F:type III site-specific deoxyribonuclease activity"/>
    <property type="evidence" value="ECO:0007669"/>
    <property type="project" value="UniProtKB-EC"/>
</dbReference>
<dbReference type="OrthoDB" id="9804145at2"/>
<geneLocation type="plasmid" evidence="3 4">
    <name>pILYOP01</name>
</geneLocation>
<dbReference type="Proteomes" id="UP000006875">
    <property type="component" value="Plasmid pILYOP01"/>
</dbReference>
<feature type="domain" description="Helicase/UvrB N-terminal" evidence="1">
    <location>
        <begin position="62"/>
        <end position="252"/>
    </location>
</feature>
<dbReference type="SUPFAM" id="SSF52540">
    <property type="entry name" value="P-loop containing nucleoside triphosphate hydrolases"/>
    <property type="match status" value="2"/>
</dbReference>
<feature type="domain" description="Type III restriction enzyme C-terminal endonuclease" evidence="2">
    <location>
        <begin position="858"/>
        <end position="959"/>
    </location>
</feature>
<dbReference type="KEGG" id="ipo:Ilyop_2073"/>
<sequence length="975" mass="114115">MSKHLNFENNLKHQNDAIESIVDVFRDAGIYETTPHSNYNLAKDRDVIDSNIERIRGEKKLSTLKKEYKEGDPLILDIHMETGTGKTYTYTKTIFELNREYGLNKFIVVVPTLSIKAGTVNFLKSDACRLHFNSIYKKDINCLVVDSGNKKTTAKRPFPPKVKEYIEGSKMDKNSIYVLVINQGMINSPTIQEEKYDVTLFDRFSCCLDGISSTKPVIIIDEPHKFKSDKKTWKNLMNFNPQFLIRYGATFDKKYYDLVYSLDAIKAFNNDLVKGIVVNIEENKDGKNESIVLNDNDGKEAKFIYINELGKKQTFTLSKKDDFSVVHSEMKGLTIEAINKTRALLSNGIEMKKKDKLNPYSYSEILQEKMIREAIEKHFDIEEENMTKVNSPRIKTMSLFFIDSIESYRNQEDSSKEHIRIFFEQELERVIKSRIERTNNLEYKKYLEDSLKDIRNCHGGYFSKDNSGSDEKIEKEVNEILHDKESLLDLDNPRRFIFSKWTLREGWDNPNIFVICKLRGSGSETNKLQEVGRGLRIPVNEYMNRVTDKEHYLHYFVDFEEKDFVENLQKEINSGSLFDEQPKVLTDELLKEISKTYNKEDDDVFDELKTLKIIDRKQNFLDQGFERIKEIYPLVFEQLKKNKVRSSKDGDKKVTLRQEKYLEFKKLWEELNKKVLIKYDFKSNQEQQELLNNMILEFWGNGLFENSGFKLKVHKMEKGDKIDFIEEKSVSYKIQNMSHLTYKEFLLELEKIMKVPLVMIHNMFLYLKENSSIKIKDGISKNNFNLNNYLNRTTIREIQKYYRDYLIENSLKNMFISYDEVSTNIHPTTLTDEIGKAKQSICSSEVGVNNSIEKVDSNYLFNELYFDSEIEKENIIEHISEVVVFSKIPKNSIKIPVVAGGTYSPDFAYVVRYKDGKETLNLVVESKGKDEIGLSTEEKMKIKCVEKLFAGNLNIKFKPQFKRDEMSKIIRNITQ</sequence>
<dbReference type="REBASE" id="28553">
    <property type="entry name" value="IpoORF2074P"/>
</dbReference>
<name>E3HBT1_ILYPC</name>
<keyword evidence="3" id="KW-0614">Plasmid</keyword>
<dbReference type="Pfam" id="PF19778">
    <property type="entry name" value="RE_endonuc"/>
    <property type="match status" value="1"/>
</dbReference>
<keyword evidence="3" id="KW-0378">Hydrolase</keyword>
<evidence type="ECO:0000313" key="4">
    <source>
        <dbReference type="Proteomes" id="UP000006875"/>
    </source>
</evidence>
<gene>
    <name evidence="3" type="ordered locus">Ilyop_2073</name>
</gene>
<dbReference type="Gene3D" id="3.40.50.300">
    <property type="entry name" value="P-loop containing nucleotide triphosphate hydrolases"/>
    <property type="match status" value="2"/>
</dbReference>
<evidence type="ECO:0000259" key="2">
    <source>
        <dbReference type="Pfam" id="PF19778"/>
    </source>
</evidence>
<dbReference type="HOGENOM" id="CLU_011799_1_0_0"/>
<dbReference type="InterPro" id="IPR006935">
    <property type="entry name" value="Helicase/UvrB_N"/>
</dbReference>
<dbReference type="EMBL" id="CP002282">
    <property type="protein sequence ID" value="ADO83843.1"/>
    <property type="molecule type" value="Genomic_DNA"/>
</dbReference>
<dbReference type="RefSeq" id="WP_013388505.1">
    <property type="nucleotide sequence ID" value="NC_014633.1"/>
</dbReference>
<keyword evidence="4" id="KW-1185">Reference proteome</keyword>
<protein>
    <submittedName>
        <fullName evidence="3">Type III site-specific deoxyribonuclease</fullName>
        <ecNumber evidence="3">3.1.21.5</ecNumber>
    </submittedName>
</protein>
<dbReference type="AlphaFoldDB" id="E3HBT1"/>
<organism evidence="3 4">
    <name type="scientific">Ilyobacter polytropus (strain ATCC 51220 / DSM 2926 / LMG 16218 / CuHBu1)</name>
    <dbReference type="NCBI Taxonomy" id="572544"/>
    <lineage>
        <taxon>Bacteria</taxon>
        <taxon>Fusobacteriati</taxon>
        <taxon>Fusobacteriota</taxon>
        <taxon>Fusobacteriia</taxon>
        <taxon>Fusobacteriales</taxon>
        <taxon>Fusobacteriaceae</taxon>
        <taxon>Ilyobacter</taxon>
    </lineage>
</organism>
<dbReference type="GO" id="GO:0005524">
    <property type="term" value="F:ATP binding"/>
    <property type="evidence" value="ECO:0007669"/>
    <property type="project" value="InterPro"/>
</dbReference>
<dbReference type="InterPro" id="IPR027417">
    <property type="entry name" value="P-loop_NTPase"/>
</dbReference>
<evidence type="ECO:0000259" key="1">
    <source>
        <dbReference type="Pfam" id="PF04851"/>
    </source>
</evidence>
<reference evidence="3 4" key="1">
    <citation type="journal article" date="2010" name="Stand. Genomic Sci.">
        <title>Complete genome sequence of Ilyobacter polytropus type strain (CuHbu1).</title>
        <authorList>
            <person name="Sikorski J."/>
            <person name="Chertkov O."/>
            <person name="Lapidus A."/>
            <person name="Nolan M."/>
            <person name="Lucas S."/>
            <person name="Del Rio T.G."/>
            <person name="Tice H."/>
            <person name="Cheng J.F."/>
            <person name="Tapia R."/>
            <person name="Han C."/>
            <person name="Goodwin L."/>
            <person name="Pitluck S."/>
            <person name="Liolios K."/>
            <person name="Ivanova N."/>
            <person name="Mavromatis K."/>
            <person name="Mikhailova N."/>
            <person name="Pati A."/>
            <person name="Chen A."/>
            <person name="Palaniappan K."/>
            <person name="Land M."/>
            <person name="Hauser L."/>
            <person name="Chang Y.J."/>
            <person name="Jeffries C.D."/>
            <person name="Brambilla E."/>
            <person name="Yasawong M."/>
            <person name="Rohde M."/>
            <person name="Pukall R."/>
            <person name="Spring S."/>
            <person name="Goker M."/>
            <person name="Woyke T."/>
            <person name="Bristow J."/>
            <person name="Eisen J.A."/>
            <person name="Markowitz V."/>
            <person name="Hugenholtz P."/>
            <person name="Kyrpides N.C."/>
            <person name="Klenk H.P."/>
        </authorList>
    </citation>
    <scope>NUCLEOTIDE SEQUENCE [LARGE SCALE GENOMIC DNA]</scope>
    <source>
        <strain evidence="4">ATCC 51220 / DSM 2926 / LMG 16218 / CuHBu1</strain>
        <plasmid evidence="4">pILYOP01</plasmid>
    </source>
</reference>
<dbReference type="NCBIfam" id="NF012027">
    <property type="entry name" value="PRK15483.1"/>
    <property type="match status" value="1"/>
</dbReference>
<dbReference type="InterPro" id="IPR045572">
    <property type="entry name" value="RE_endonuc_C"/>
</dbReference>
<dbReference type="Pfam" id="PF04851">
    <property type="entry name" value="ResIII"/>
    <property type="match status" value="1"/>
</dbReference>
<proteinExistence type="predicted"/>
<accession>E3HBT1</accession>
<dbReference type="GO" id="GO:0003677">
    <property type="term" value="F:DNA binding"/>
    <property type="evidence" value="ECO:0007669"/>
    <property type="project" value="InterPro"/>
</dbReference>
<evidence type="ECO:0000313" key="3">
    <source>
        <dbReference type="EMBL" id="ADO83843.1"/>
    </source>
</evidence>